<sequence>MKKYILLILAFFIIGALITPTNAQEKKNKFSTDGWWKPAEPPFSPVVNEDNSITFRIKAPSAKNVILHFDEWDVLSQPMVKDEQDVWSVTIHPVKPRLYQYVFEIDGILTIDFANPVVKAGTSVYGSVVEVHGGSIPRYDELQNVPHGEIHILKYISTQLHKPREMYVYLPTEYHKNNLEEFPVLYLRHGGGDSESSWTKDGRSSIILDNLIASGKAKPMLIVMSNGLTDGSWAGGSTVEGMDILEEELLNDIIPYIEQRYRVKRDKRNRAIAGLSMGGGQAYVIGLRNLDKFSYIGQFSAGIIGDGNFNHDKYIPGVISDVGRVNRELKLLWISCGTKDPRYDGHVEFVENLKEMGVKYEFYDSNYGHEWEFWRQQLRDFVQRLF</sequence>
<dbReference type="InterPro" id="IPR004193">
    <property type="entry name" value="Glyco_hydro_13_N"/>
</dbReference>
<name>F8WY54_9BACT</name>
<dbReference type="InterPro" id="IPR013783">
    <property type="entry name" value="Ig-like_fold"/>
</dbReference>
<dbReference type="GeneID" id="78081422"/>
<dbReference type="RefSeq" id="WP_006842116.1">
    <property type="nucleotide sequence ID" value="NZ_AQWJ01000002.1"/>
</dbReference>
<feature type="signal peptide" evidence="1">
    <location>
        <begin position="1"/>
        <end position="23"/>
    </location>
</feature>
<evidence type="ECO:0000259" key="2">
    <source>
        <dbReference type="Pfam" id="PF02922"/>
    </source>
</evidence>
<protein>
    <recommendedName>
        <fullName evidence="2">Glycoside hydrolase family 13 N-terminal domain-containing protein</fullName>
    </recommendedName>
</protein>
<keyword evidence="1" id="KW-0732">Signal</keyword>
<dbReference type="SUPFAM" id="SSF81296">
    <property type="entry name" value="E set domains"/>
    <property type="match status" value="1"/>
</dbReference>
<dbReference type="eggNOG" id="COG0296">
    <property type="taxonomic scope" value="Bacteria"/>
</dbReference>
<feature type="domain" description="Glycoside hydrolase family 13 N-terminal" evidence="2">
    <location>
        <begin position="47"/>
        <end position="104"/>
    </location>
</feature>
<accession>F8WY54</accession>
<feature type="chain" id="PRO_5003385879" description="Glycoside hydrolase family 13 N-terminal domain-containing protein" evidence="1">
    <location>
        <begin position="24"/>
        <end position="386"/>
    </location>
</feature>
<evidence type="ECO:0000313" key="4">
    <source>
        <dbReference type="Proteomes" id="UP000006420"/>
    </source>
</evidence>
<keyword evidence="4" id="KW-1185">Reference proteome</keyword>
<dbReference type="InterPro" id="IPR014756">
    <property type="entry name" value="Ig_E-set"/>
</dbReference>
<dbReference type="CDD" id="cd11294">
    <property type="entry name" value="E_set_Esterase_like_N"/>
    <property type="match status" value="1"/>
</dbReference>
<dbReference type="Gene3D" id="3.40.50.1820">
    <property type="entry name" value="alpha/beta hydrolase"/>
    <property type="match status" value="1"/>
</dbReference>
<dbReference type="OrthoDB" id="9803578at2"/>
<dbReference type="InterPro" id="IPR000801">
    <property type="entry name" value="Esterase-like"/>
</dbReference>
<dbReference type="InterPro" id="IPR029058">
    <property type="entry name" value="AB_hydrolase_fold"/>
</dbReference>
<dbReference type="eggNOG" id="COG0627">
    <property type="taxonomic scope" value="Bacteria"/>
</dbReference>
<evidence type="ECO:0000256" key="1">
    <source>
        <dbReference type="SAM" id="SignalP"/>
    </source>
</evidence>
<dbReference type="GO" id="GO:0004553">
    <property type="term" value="F:hydrolase activity, hydrolyzing O-glycosyl compounds"/>
    <property type="evidence" value="ECO:0007669"/>
    <property type="project" value="InterPro"/>
</dbReference>
<comment type="caution">
    <text evidence="3">The sequence shown here is derived from an EMBL/GenBank/DDBJ whole genome shotgun (WGS) entry which is preliminary data.</text>
</comment>
<dbReference type="HOGENOM" id="CLU_037618_2_1_10"/>
<dbReference type="PANTHER" id="PTHR48098">
    <property type="entry name" value="ENTEROCHELIN ESTERASE-RELATED"/>
    <property type="match status" value="1"/>
</dbReference>
<proteinExistence type="predicted"/>
<evidence type="ECO:0000313" key="3">
    <source>
        <dbReference type="EMBL" id="EGK04418.1"/>
    </source>
</evidence>
<dbReference type="GO" id="GO:0005975">
    <property type="term" value="P:carbohydrate metabolic process"/>
    <property type="evidence" value="ECO:0007669"/>
    <property type="project" value="InterPro"/>
</dbReference>
<dbReference type="EMBL" id="ADLW01000003">
    <property type="protein sequence ID" value="EGK04418.1"/>
    <property type="molecule type" value="Genomic_DNA"/>
</dbReference>
<dbReference type="AlphaFoldDB" id="F8WY54"/>
<dbReference type="SUPFAM" id="SSF53474">
    <property type="entry name" value="alpha/beta-Hydrolases"/>
    <property type="match status" value="1"/>
</dbReference>
<dbReference type="STRING" id="742767.HMPREF9456_00745"/>
<dbReference type="InterPro" id="IPR050583">
    <property type="entry name" value="Mycobacterial_A85_antigen"/>
</dbReference>
<dbReference type="Gene3D" id="2.60.40.10">
    <property type="entry name" value="Immunoglobulins"/>
    <property type="match status" value="1"/>
</dbReference>
<dbReference type="PANTHER" id="PTHR48098:SF1">
    <property type="entry name" value="DIACYLGLYCEROL ACYLTRANSFERASE_MYCOLYLTRANSFERASE AG85A"/>
    <property type="match status" value="1"/>
</dbReference>
<dbReference type="GO" id="GO:0016747">
    <property type="term" value="F:acyltransferase activity, transferring groups other than amino-acyl groups"/>
    <property type="evidence" value="ECO:0007669"/>
    <property type="project" value="TreeGrafter"/>
</dbReference>
<organism evidence="3 4">
    <name type="scientific">Dysgonomonas mossii DSM 22836</name>
    <dbReference type="NCBI Taxonomy" id="742767"/>
    <lineage>
        <taxon>Bacteria</taxon>
        <taxon>Pseudomonadati</taxon>
        <taxon>Bacteroidota</taxon>
        <taxon>Bacteroidia</taxon>
        <taxon>Bacteroidales</taxon>
        <taxon>Dysgonomonadaceae</taxon>
        <taxon>Dysgonomonas</taxon>
    </lineage>
</organism>
<dbReference type="Pfam" id="PF02922">
    <property type="entry name" value="CBM_48"/>
    <property type="match status" value="1"/>
</dbReference>
<gene>
    <name evidence="3" type="ORF">HMPREF9456_00745</name>
</gene>
<dbReference type="Proteomes" id="UP000006420">
    <property type="component" value="Unassembled WGS sequence"/>
</dbReference>
<dbReference type="Pfam" id="PF00756">
    <property type="entry name" value="Esterase"/>
    <property type="match status" value="1"/>
</dbReference>
<reference evidence="3 4" key="1">
    <citation type="submission" date="2011-04" db="EMBL/GenBank/DDBJ databases">
        <title>The Genome Sequence of Dysgonomonas mossii DSM 22836.</title>
        <authorList>
            <consortium name="The Broad Institute Genome Sequencing Platform"/>
            <person name="Earl A."/>
            <person name="Ward D."/>
            <person name="Feldgarden M."/>
            <person name="Gevers D."/>
            <person name="Pudlo N."/>
            <person name="Martens E."/>
            <person name="Allen-Vercoe E."/>
            <person name="Young S.K."/>
            <person name="Zeng Q."/>
            <person name="Gargeya S."/>
            <person name="Fitzgerald M."/>
            <person name="Haas B."/>
            <person name="Abouelleil A."/>
            <person name="Alvarado L."/>
            <person name="Arachchi H.M."/>
            <person name="Berlin A."/>
            <person name="Brown A."/>
            <person name="Chapman S.B."/>
            <person name="Chen Z."/>
            <person name="Dunbar C."/>
            <person name="Freedman E."/>
            <person name="Gearin G."/>
            <person name="Gellesch M."/>
            <person name="Goldberg J."/>
            <person name="Griggs A."/>
            <person name="Gujja S."/>
            <person name="Heiman D."/>
            <person name="Howarth C."/>
            <person name="Larson L."/>
            <person name="Lui A."/>
            <person name="MacDonald P.J.P."/>
            <person name="Mehta T."/>
            <person name="Montmayeur A."/>
            <person name="Murphy C."/>
            <person name="Neiman D."/>
            <person name="Pearson M."/>
            <person name="Priest M."/>
            <person name="Roberts A."/>
            <person name="Saif S."/>
            <person name="Shea T."/>
            <person name="Shenoy N."/>
            <person name="Sisk P."/>
            <person name="Stolte C."/>
            <person name="Sykes S."/>
            <person name="Yandava C."/>
            <person name="Wortman J."/>
            <person name="Nusbaum C."/>
            <person name="Birren B."/>
        </authorList>
    </citation>
    <scope>NUCLEOTIDE SEQUENCE [LARGE SCALE GENOMIC DNA]</scope>
    <source>
        <strain evidence="3 4">DSM 22836</strain>
    </source>
</reference>